<proteinExistence type="predicted"/>
<keyword evidence="2" id="KW-1185">Reference proteome</keyword>
<reference evidence="1 2" key="1">
    <citation type="submission" date="2019-01" db="EMBL/GenBank/DDBJ databases">
        <authorList>
            <person name="Chen W.-M."/>
        </authorList>
    </citation>
    <scope>NUCLEOTIDE SEQUENCE [LARGE SCALE GENOMIC DNA]</scope>
    <source>
        <strain evidence="1 2">TLA-22</strain>
    </source>
</reference>
<sequence>MTLLRTIERFLRDHNIPPTRFGREAVRDPRLVLDMRRGREPGPRMTARVEHFMNKYGKDMAR</sequence>
<dbReference type="RefSeq" id="WP_127691228.1">
    <property type="nucleotide sequence ID" value="NZ_RZUL01000004.1"/>
</dbReference>
<organism evidence="1 2">
    <name type="scientific">Sphingobium algorifonticola</name>
    <dbReference type="NCBI Taxonomy" id="2008318"/>
    <lineage>
        <taxon>Bacteria</taxon>
        <taxon>Pseudomonadati</taxon>
        <taxon>Pseudomonadota</taxon>
        <taxon>Alphaproteobacteria</taxon>
        <taxon>Sphingomonadales</taxon>
        <taxon>Sphingomonadaceae</taxon>
        <taxon>Sphingobium</taxon>
    </lineage>
</organism>
<evidence type="ECO:0000313" key="1">
    <source>
        <dbReference type="EMBL" id="RVT40132.1"/>
    </source>
</evidence>
<gene>
    <name evidence="1" type="ORF">ENE74_12270</name>
</gene>
<dbReference type="OrthoDB" id="7376075at2"/>
<name>A0A437J5C4_9SPHN</name>
<comment type="caution">
    <text evidence="1">The sequence shown here is derived from an EMBL/GenBank/DDBJ whole genome shotgun (WGS) entry which is preliminary data.</text>
</comment>
<protein>
    <submittedName>
        <fullName evidence="1">Uncharacterized protein</fullName>
    </submittedName>
</protein>
<dbReference type="AlphaFoldDB" id="A0A437J5C4"/>
<evidence type="ECO:0000313" key="2">
    <source>
        <dbReference type="Proteomes" id="UP000282977"/>
    </source>
</evidence>
<dbReference type="EMBL" id="RZUL01000004">
    <property type="protein sequence ID" value="RVT40132.1"/>
    <property type="molecule type" value="Genomic_DNA"/>
</dbReference>
<dbReference type="Proteomes" id="UP000282977">
    <property type="component" value="Unassembled WGS sequence"/>
</dbReference>
<accession>A0A437J5C4</accession>